<name>A0A1Y0AZF1_9LAMI</name>
<evidence type="ECO:0000256" key="1">
    <source>
        <dbReference type="SAM" id="Phobius"/>
    </source>
</evidence>
<geneLocation type="mitochondrion" evidence="2"/>
<keyword evidence="1" id="KW-0472">Membrane</keyword>
<feature type="transmembrane region" description="Helical" evidence="1">
    <location>
        <begin position="6"/>
        <end position="28"/>
    </location>
</feature>
<organism evidence="2">
    <name type="scientific">Utricularia reniformis</name>
    <dbReference type="NCBI Taxonomy" id="192314"/>
    <lineage>
        <taxon>Eukaryota</taxon>
        <taxon>Viridiplantae</taxon>
        <taxon>Streptophyta</taxon>
        <taxon>Embryophyta</taxon>
        <taxon>Tracheophyta</taxon>
        <taxon>Spermatophyta</taxon>
        <taxon>Magnoliopsida</taxon>
        <taxon>eudicotyledons</taxon>
        <taxon>Gunneridae</taxon>
        <taxon>Pentapetalae</taxon>
        <taxon>asterids</taxon>
        <taxon>lamiids</taxon>
        <taxon>Lamiales</taxon>
        <taxon>Lentibulariaceae</taxon>
        <taxon>Utricularia</taxon>
    </lineage>
</organism>
<dbReference type="AlphaFoldDB" id="A0A1Y0AZF1"/>
<keyword evidence="1" id="KW-1133">Transmembrane helix</keyword>
<keyword evidence="1" id="KW-0812">Transmembrane</keyword>
<evidence type="ECO:0000313" key="2">
    <source>
        <dbReference type="EMBL" id="ART30562.1"/>
    </source>
</evidence>
<sequence length="58" mass="6836">MLFFWYLSFHPGTCSTGILGFWVLLFSLHNTKHRTQLIELRQANQDHRFLPDGMRSVA</sequence>
<dbReference type="EMBL" id="KY774314">
    <property type="protein sequence ID" value="ART30562.1"/>
    <property type="molecule type" value="Genomic_DNA"/>
</dbReference>
<protein>
    <submittedName>
        <fullName evidence="2">Uncharacterized protein</fullName>
    </submittedName>
</protein>
<accession>A0A1Y0AZF1</accession>
<keyword evidence="2" id="KW-0496">Mitochondrion</keyword>
<reference evidence="2" key="1">
    <citation type="submission" date="2017-03" db="EMBL/GenBank/DDBJ databases">
        <title>The mitochondrial genome of the carnivorous plant Utricularia reniformis (Lentibulariaceae): structure, comparative analysis and evolutionary landmarks.</title>
        <authorList>
            <person name="Silva S.R."/>
            <person name="Alvarenga D.O."/>
            <person name="Michael T.P."/>
            <person name="Miranda V.F.O."/>
            <person name="Varani A.M."/>
        </authorList>
    </citation>
    <scope>NUCLEOTIDE SEQUENCE</scope>
</reference>
<proteinExistence type="predicted"/>
<gene>
    <name evidence="2" type="ORF">AEK19_MT0286</name>
</gene>